<organism evidence="2 3">
    <name type="scientific">Nocardioides oleivorans</name>
    <dbReference type="NCBI Taxonomy" id="273676"/>
    <lineage>
        <taxon>Bacteria</taxon>
        <taxon>Bacillati</taxon>
        <taxon>Actinomycetota</taxon>
        <taxon>Actinomycetes</taxon>
        <taxon>Propionibacteriales</taxon>
        <taxon>Nocardioidaceae</taxon>
        <taxon>Nocardioides</taxon>
    </lineage>
</organism>
<comment type="caution">
    <text evidence="2">The sequence shown here is derived from an EMBL/GenBank/DDBJ whole genome shotgun (WGS) entry which is preliminary data.</text>
</comment>
<dbReference type="AlphaFoldDB" id="A0A4Q2RQA6"/>
<protein>
    <submittedName>
        <fullName evidence="2">Alpha/beta hydrolase</fullName>
    </submittedName>
</protein>
<dbReference type="EMBL" id="SDWT01000003">
    <property type="protein sequence ID" value="RYB91057.1"/>
    <property type="molecule type" value="Genomic_DNA"/>
</dbReference>
<dbReference type="OrthoDB" id="63962at2"/>
<feature type="domain" description="AB hydrolase-1" evidence="1">
    <location>
        <begin position="29"/>
        <end position="284"/>
    </location>
</feature>
<dbReference type="Pfam" id="PF12697">
    <property type="entry name" value="Abhydrolase_6"/>
    <property type="match status" value="1"/>
</dbReference>
<gene>
    <name evidence="2" type="ORF">EUA93_19205</name>
</gene>
<dbReference type="GO" id="GO:0016787">
    <property type="term" value="F:hydrolase activity"/>
    <property type="evidence" value="ECO:0007669"/>
    <property type="project" value="UniProtKB-KW"/>
</dbReference>
<dbReference type="Gene3D" id="3.40.50.1820">
    <property type="entry name" value="alpha/beta hydrolase"/>
    <property type="match status" value="1"/>
</dbReference>
<proteinExistence type="predicted"/>
<dbReference type="InterPro" id="IPR050266">
    <property type="entry name" value="AB_hydrolase_sf"/>
</dbReference>
<dbReference type="GO" id="GO:0016020">
    <property type="term" value="C:membrane"/>
    <property type="evidence" value="ECO:0007669"/>
    <property type="project" value="TreeGrafter"/>
</dbReference>
<keyword evidence="2" id="KW-0378">Hydrolase</keyword>
<reference evidence="2 3" key="1">
    <citation type="submission" date="2019-01" db="EMBL/GenBank/DDBJ databases">
        <title>Novel species of Nocardioides.</title>
        <authorList>
            <person name="Liu Q."/>
            <person name="Xin Y.-H."/>
        </authorList>
    </citation>
    <scope>NUCLEOTIDE SEQUENCE [LARGE SCALE GENOMIC DNA]</scope>
    <source>
        <strain evidence="2 3">CGMCC 4.6882</strain>
    </source>
</reference>
<dbReference type="SUPFAM" id="SSF53474">
    <property type="entry name" value="alpha/beta-Hydrolases"/>
    <property type="match status" value="1"/>
</dbReference>
<accession>A0A4Q2RQA6</accession>
<dbReference type="InterPro" id="IPR029058">
    <property type="entry name" value="AB_hydrolase_fold"/>
</dbReference>
<dbReference type="RefSeq" id="WP_129401952.1">
    <property type="nucleotide sequence ID" value="NZ_SDWT01000003.1"/>
</dbReference>
<evidence type="ECO:0000259" key="1">
    <source>
        <dbReference type="Pfam" id="PF12697"/>
    </source>
</evidence>
<dbReference type="InterPro" id="IPR000073">
    <property type="entry name" value="AB_hydrolase_1"/>
</dbReference>
<sequence>MTSSTSEHFDVDVGRIHALTWGSGPRVAVALHGITANAMSWAAVARHLPADWRLVALDLRGRGRSRDLPAPFGVDDLARDARDVVAATGAEVLAGHSLGAYVALGVDRLFPGTAPRLVLVDGGLPLPVPPGVEVDAVLDAAVGPMIERLRTTYADEQAYVEFFRAHPAMGPYWSDDFEAYARYDALVTADGVRARAQEDAVRTSGRELVLRGEEIAAAVRDLAVPAHLLVAPRGMLDQAGGMLPEAAVATARAESERLTVAEVPDTNHYTVLVGDTAAQQVAAALVGSR</sequence>
<dbReference type="PANTHER" id="PTHR43798">
    <property type="entry name" value="MONOACYLGLYCEROL LIPASE"/>
    <property type="match status" value="1"/>
</dbReference>
<name>A0A4Q2RQA6_9ACTN</name>
<keyword evidence="3" id="KW-1185">Reference proteome</keyword>
<dbReference type="PANTHER" id="PTHR43798:SF33">
    <property type="entry name" value="HYDROLASE, PUTATIVE (AFU_ORTHOLOGUE AFUA_2G14860)-RELATED"/>
    <property type="match status" value="1"/>
</dbReference>
<evidence type="ECO:0000313" key="3">
    <source>
        <dbReference type="Proteomes" id="UP000294071"/>
    </source>
</evidence>
<evidence type="ECO:0000313" key="2">
    <source>
        <dbReference type="EMBL" id="RYB91057.1"/>
    </source>
</evidence>
<dbReference type="Proteomes" id="UP000294071">
    <property type="component" value="Unassembled WGS sequence"/>
</dbReference>